<sequence length="256" mass="27296">MKQRFLSIFISALIFVGLFTNNAALAQSSYVSTTSLIAIAEGVEASEPDIATPEISTALEAPEVPTTPEISTALEAPEVPTTPEISTALEAPEVPTTPEISTALEAPEVPTTPETSVAKAPDESSSLLKQLETEILPQIESVLTPEQQAEFASKIAAGTTFRKAFKAVTLTPAQKTKLSTVFKSIPKKDIFATLTPAQKKQLFLKNKQLFIPSSEEIGAKITAGMQMAKDKSPLAPSAESIVEKINAKMKAIEVEK</sequence>
<reference evidence="3 4" key="2">
    <citation type="submission" date="2018-06" db="EMBL/GenBank/DDBJ databases">
        <title>Metagenomic assembly of (sub)arctic Cyanobacteria and their associated microbiome from non-axenic cultures.</title>
        <authorList>
            <person name="Baurain D."/>
        </authorList>
    </citation>
    <scope>NUCLEOTIDE SEQUENCE [LARGE SCALE GENOMIC DNA]</scope>
    <source>
        <strain evidence="3">ULC066bin1</strain>
    </source>
</reference>
<dbReference type="Proteomes" id="UP000249467">
    <property type="component" value="Unassembled WGS sequence"/>
</dbReference>
<dbReference type="EMBL" id="QBML01000028">
    <property type="protein sequence ID" value="PZO37775.1"/>
    <property type="molecule type" value="Genomic_DNA"/>
</dbReference>
<feature type="region of interest" description="Disordered" evidence="1">
    <location>
        <begin position="101"/>
        <end position="123"/>
    </location>
</feature>
<reference evidence="3 4" key="1">
    <citation type="submission" date="2018-04" db="EMBL/GenBank/DDBJ databases">
        <authorList>
            <person name="Go L.Y."/>
            <person name="Mitchell J.A."/>
        </authorList>
    </citation>
    <scope>NUCLEOTIDE SEQUENCE [LARGE SCALE GENOMIC DNA]</scope>
    <source>
        <strain evidence="3">ULC066bin1</strain>
    </source>
</reference>
<dbReference type="AlphaFoldDB" id="A0A2W4XT20"/>
<evidence type="ECO:0000256" key="2">
    <source>
        <dbReference type="SAM" id="SignalP"/>
    </source>
</evidence>
<proteinExistence type="predicted"/>
<name>A0A2W4XT20_9CYAN</name>
<gene>
    <name evidence="3" type="ORF">DCF19_18090</name>
</gene>
<organism evidence="3 4">
    <name type="scientific">Pseudanabaena frigida</name>
    <dbReference type="NCBI Taxonomy" id="945775"/>
    <lineage>
        <taxon>Bacteria</taxon>
        <taxon>Bacillati</taxon>
        <taxon>Cyanobacteriota</taxon>
        <taxon>Cyanophyceae</taxon>
        <taxon>Pseudanabaenales</taxon>
        <taxon>Pseudanabaenaceae</taxon>
        <taxon>Pseudanabaena</taxon>
    </lineage>
</organism>
<keyword evidence="2" id="KW-0732">Signal</keyword>
<feature type="chain" id="PRO_5016081846" description="DUF3106 domain-containing protein" evidence="2">
    <location>
        <begin position="27"/>
        <end position="256"/>
    </location>
</feature>
<protein>
    <recommendedName>
        <fullName evidence="5">DUF3106 domain-containing protein</fullName>
    </recommendedName>
</protein>
<accession>A0A2W4XT20</accession>
<evidence type="ECO:0000313" key="3">
    <source>
        <dbReference type="EMBL" id="PZO37775.1"/>
    </source>
</evidence>
<feature type="signal peptide" evidence="2">
    <location>
        <begin position="1"/>
        <end position="26"/>
    </location>
</feature>
<comment type="caution">
    <text evidence="3">The sequence shown here is derived from an EMBL/GenBank/DDBJ whole genome shotgun (WGS) entry which is preliminary data.</text>
</comment>
<evidence type="ECO:0008006" key="5">
    <source>
        <dbReference type="Google" id="ProtNLM"/>
    </source>
</evidence>
<evidence type="ECO:0000313" key="4">
    <source>
        <dbReference type="Proteomes" id="UP000249467"/>
    </source>
</evidence>
<evidence type="ECO:0000256" key="1">
    <source>
        <dbReference type="SAM" id="MobiDB-lite"/>
    </source>
</evidence>